<comment type="caution">
    <text evidence="3">The sequence shown here is derived from an EMBL/GenBank/DDBJ whole genome shotgun (WGS) entry which is preliminary data.</text>
</comment>
<reference evidence="3 4" key="1">
    <citation type="submission" date="2021-02" db="EMBL/GenBank/DDBJ databases">
        <title>Activity-based single-cell genomes from oceanic crustal fluid captures similar information to metagenomic and metatranscriptomic surveys with orders of magnitude less sampling.</title>
        <authorList>
            <person name="D'Angelo T.S."/>
            <person name="Orcutt B.N."/>
        </authorList>
    </citation>
    <scope>NUCLEOTIDE SEQUENCE [LARGE SCALE GENOMIC DNA]</scope>
    <source>
        <strain evidence="3">AH-315-G07</strain>
    </source>
</reference>
<dbReference type="Pfam" id="PF22106">
    <property type="entry name" value="NGO1945_C"/>
    <property type="match status" value="1"/>
</dbReference>
<protein>
    <submittedName>
        <fullName evidence="3">DNA-binding domain-containing protein</fullName>
    </submittedName>
</protein>
<dbReference type="InterPro" id="IPR054098">
    <property type="entry name" value="NGO1945-like_C"/>
</dbReference>
<sequence>MSLSKQTRQYIEKFVHTVRTGEYHEIPGMYPQRSSLYRRLSYNVIDDLLANAYPITKEFLSDEQWEEIVSSFVHEYTTTTPYFWEMPKGLVEYAKTTEYDKKWGYPFLNNLLHFEWVEIEIEMMPDIPLPPNQRTEGDPLEDIPIVNAESRLEIYNYPVFRIPPHELTGKKGSYPLFSYRHPQQLRTRFLELSPFFMVVIEMIKNYRITGCEAIDAACDHFQIKDKNKALLHGKRFICDMCRKGVILGYMEESDVVYKNL</sequence>
<keyword evidence="4" id="KW-1185">Reference proteome</keyword>
<proteinExistence type="predicted"/>
<gene>
    <name evidence="3" type="ORF">JYU14_05420</name>
</gene>
<evidence type="ECO:0000259" key="2">
    <source>
        <dbReference type="Pfam" id="PF22106"/>
    </source>
</evidence>
<evidence type="ECO:0000313" key="3">
    <source>
        <dbReference type="EMBL" id="MBN4067506.1"/>
    </source>
</evidence>
<dbReference type="InterPro" id="IPR044922">
    <property type="entry name" value="DUF2063_N_sf"/>
</dbReference>
<dbReference type="Proteomes" id="UP000722121">
    <property type="component" value="Unassembled WGS sequence"/>
</dbReference>
<name>A0ABS3ARY7_9BACT</name>
<feature type="domain" description="NGO1945-like C-terminal" evidence="2">
    <location>
        <begin position="154"/>
        <end position="240"/>
    </location>
</feature>
<accession>A0ABS3ARY7</accession>
<organism evidence="3 4">
    <name type="scientific">Simkania negevensis</name>
    <dbReference type="NCBI Taxonomy" id="83561"/>
    <lineage>
        <taxon>Bacteria</taxon>
        <taxon>Pseudomonadati</taxon>
        <taxon>Chlamydiota</taxon>
        <taxon>Chlamydiia</taxon>
        <taxon>Parachlamydiales</taxon>
        <taxon>Simkaniaceae</taxon>
        <taxon>Simkania</taxon>
    </lineage>
</organism>
<feature type="domain" description="Putative DNA-binding" evidence="1">
    <location>
        <begin position="13"/>
        <end position="93"/>
    </location>
</feature>
<keyword evidence="3" id="KW-0238">DNA-binding</keyword>
<evidence type="ECO:0000313" key="4">
    <source>
        <dbReference type="Proteomes" id="UP000722121"/>
    </source>
</evidence>
<dbReference type="GO" id="GO:0003677">
    <property type="term" value="F:DNA binding"/>
    <property type="evidence" value="ECO:0007669"/>
    <property type="project" value="UniProtKB-KW"/>
</dbReference>
<dbReference type="InterPro" id="IPR018640">
    <property type="entry name" value="DUF2063"/>
</dbReference>
<evidence type="ECO:0000259" key="1">
    <source>
        <dbReference type="Pfam" id="PF09836"/>
    </source>
</evidence>
<dbReference type="Gene3D" id="1.10.150.690">
    <property type="entry name" value="DUF2063"/>
    <property type="match status" value="1"/>
</dbReference>
<dbReference type="EMBL" id="JAFITR010000171">
    <property type="protein sequence ID" value="MBN4067506.1"/>
    <property type="molecule type" value="Genomic_DNA"/>
</dbReference>
<dbReference type="Pfam" id="PF09836">
    <property type="entry name" value="DUF2063"/>
    <property type="match status" value="1"/>
</dbReference>